<feature type="transmembrane region" description="Helical" evidence="20">
    <location>
        <begin position="248"/>
        <end position="268"/>
    </location>
</feature>
<dbReference type="Pfam" id="PF00173">
    <property type="entry name" value="Cyt-b5"/>
    <property type="match status" value="1"/>
</dbReference>
<evidence type="ECO:0000313" key="22">
    <source>
        <dbReference type="EMBL" id="KAL2920291.1"/>
    </source>
</evidence>
<evidence type="ECO:0000256" key="1">
    <source>
        <dbReference type="ARBA" id="ARBA00004477"/>
    </source>
</evidence>
<dbReference type="InterPro" id="IPR036400">
    <property type="entry name" value="Cyt_B5-like_heme/steroid_sf"/>
</dbReference>
<keyword evidence="17 18" id="KW-0275">Fatty acid biosynthesis</keyword>
<dbReference type="SMART" id="SM01117">
    <property type="entry name" value="Cyt-b5"/>
    <property type="match status" value="1"/>
</dbReference>
<keyword evidence="13 18" id="KW-0560">Oxidoreductase</keyword>
<keyword evidence="11" id="KW-0862">Zinc</keyword>
<evidence type="ECO:0000256" key="13">
    <source>
        <dbReference type="ARBA" id="ARBA00023002"/>
    </source>
</evidence>
<evidence type="ECO:0000256" key="7">
    <source>
        <dbReference type="ARBA" id="ARBA00022692"/>
    </source>
</evidence>
<evidence type="ECO:0000256" key="17">
    <source>
        <dbReference type="ARBA" id="ARBA00023160"/>
    </source>
</evidence>
<keyword evidence="23" id="KW-1185">Reference proteome</keyword>
<dbReference type="InterPro" id="IPR006694">
    <property type="entry name" value="Fatty_acid_hydroxylase"/>
</dbReference>
<keyword evidence="6" id="KW-0349">Heme</keyword>
<evidence type="ECO:0000256" key="10">
    <source>
        <dbReference type="ARBA" id="ARBA00022832"/>
    </source>
</evidence>
<evidence type="ECO:0000256" key="18">
    <source>
        <dbReference type="PIRNR" id="PIRNR005149"/>
    </source>
</evidence>
<dbReference type="InterPro" id="IPR018506">
    <property type="entry name" value="Cyt_B5_heme-BS"/>
</dbReference>
<keyword evidence="8 18" id="KW-0479">Metal-binding</keyword>
<evidence type="ECO:0000256" key="11">
    <source>
        <dbReference type="ARBA" id="ARBA00022833"/>
    </source>
</evidence>
<evidence type="ECO:0000256" key="2">
    <source>
        <dbReference type="ARBA" id="ARBA00004991"/>
    </source>
</evidence>
<proteinExistence type="inferred from homology"/>
<comment type="pathway">
    <text evidence="3">Lipid metabolism.</text>
</comment>
<evidence type="ECO:0000256" key="5">
    <source>
        <dbReference type="ARBA" id="ARBA00022516"/>
    </source>
</evidence>
<dbReference type="PANTHER" id="PTHR12863">
    <property type="entry name" value="FATTY ACID HYDROXYLASE"/>
    <property type="match status" value="1"/>
</dbReference>
<reference evidence="22 23" key="1">
    <citation type="submission" date="2023-09" db="EMBL/GenBank/DDBJ databases">
        <title>Pangenome analysis of Batrachochytrium dendrobatidis and related Chytrids.</title>
        <authorList>
            <person name="Yacoub M.N."/>
            <person name="Stajich J.E."/>
            <person name="James T.Y."/>
        </authorList>
    </citation>
    <scope>NUCLEOTIDE SEQUENCE [LARGE SCALE GENOMIC DNA]</scope>
    <source>
        <strain evidence="22 23">JEL0888</strain>
    </source>
</reference>
<keyword evidence="9 18" id="KW-0256">Endoplasmic reticulum</keyword>
<keyword evidence="7 20" id="KW-0812">Transmembrane</keyword>
<protein>
    <recommendedName>
        <fullName evidence="18">Ceramide very long chain fatty acid hydroxylase</fullName>
        <ecNumber evidence="18">1.-.-.-</ecNumber>
    </recommendedName>
</protein>
<comment type="pathway">
    <text evidence="2">Sphingolipid metabolism.</text>
</comment>
<evidence type="ECO:0000256" key="3">
    <source>
        <dbReference type="ARBA" id="ARBA00005189"/>
    </source>
</evidence>
<evidence type="ECO:0000256" key="6">
    <source>
        <dbReference type="ARBA" id="ARBA00022617"/>
    </source>
</evidence>
<dbReference type="EC" id="1.-.-.-" evidence="18"/>
<dbReference type="Proteomes" id="UP001527925">
    <property type="component" value="Unassembled WGS sequence"/>
</dbReference>
<comment type="similarity">
    <text evidence="4 18">Belongs to the sterol desaturase family. SCS7 subfamily.</text>
</comment>
<evidence type="ECO:0000256" key="20">
    <source>
        <dbReference type="SAM" id="Phobius"/>
    </source>
</evidence>
<sequence length="340" mass="39110">MALKVFSRDEVAAHHTAKSLWVTVNNKVYDISHFIFDHPGGEEILLQFGGRDITKVLQDPSEHVHSDAAYDMLEPFYIGELEAPTGGKGKSKGKAKASSDDSDTGVESSKVETFIDITKPMLRQVWVSNWNKEYYLKMVHIPRHAHNSAPIFGHPMLEIFSLTPWWVIPLFWLPIISYCAYDALQTVEPTRFLALFGVGLFNWTLIEYGLHRFLFHMEDLLPDHRIALTVHFLLHGIHHYLPMDRMRLVMPPALGFTLAYPIWSLYVYSFPNGIGQAMTSGSMLGFVLYDMVHYYIHHGRPYGSHLKEMKTYHLDHHYKNANLGFGITSKFWDIVFNTLL</sequence>
<organism evidence="22 23">
    <name type="scientific">Polyrhizophydium stewartii</name>
    <dbReference type="NCBI Taxonomy" id="2732419"/>
    <lineage>
        <taxon>Eukaryota</taxon>
        <taxon>Fungi</taxon>
        <taxon>Fungi incertae sedis</taxon>
        <taxon>Chytridiomycota</taxon>
        <taxon>Chytridiomycota incertae sedis</taxon>
        <taxon>Chytridiomycetes</taxon>
        <taxon>Rhizophydiales</taxon>
        <taxon>Rhizophydiales incertae sedis</taxon>
        <taxon>Polyrhizophydium</taxon>
    </lineage>
</organism>
<accession>A0ABR4NL87</accession>
<dbReference type="PROSITE" id="PS50255">
    <property type="entry name" value="CYTOCHROME_B5_2"/>
    <property type="match status" value="1"/>
</dbReference>
<evidence type="ECO:0000256" key="19">
    <source>
        <dbReference type="SAM" id="MobiDB-lite"/>
    </source>
</evidence>
<evidence type="ECO:0000256" key="15">
    <source>
        <dbReference type="ARBA" id="ARBA00023098"/>
    </source>
</evidence>
<dbReference type="Pfam" id="PF04116">
    <property type="entry name" value="FA_hydroxylase"/>
    <property type="match status" value="1"/>
</dbReference>
<dbReference type="PRINTS" id="PR00363">
    <property type="entry name" value="CYTOCHROMEB5"/>
</dbReference>
<evidence type="ECO:0000256" key="4">
    <source>
        <dbReference type="ARBA" id="ARBA00005747"/>
    </source>
</evidence>
<evidence type="ECO:0000256" key="8">
    <source>
        <dbReference type="ARBA" id="ARBA00022723"/>
    </source>
</evidence>
<comment type="caution">
    <text evidence="22">The sequence shown here is derived from an EMBL/GenBank/DDBJ whole genome shotgun (WGS) entry which is preliminary data.</text>
</comment>
<feature type="region of interest" description="Disordered" evidence="19">
    <location>
        <begin position="84"/>
        <end position="106"/>
    </location>
</feature>
<dbReference type="PIRSF" id="PIRSF005149">
    <property type="entry name" value="IPC-B_HD"/>
    <property type="match status" value="1"/>
</dbReference>
<keyword evidence="14 18" id="KW-0408">Iron</keyword>
<evidence type="ECO:0000256" key="14">
    <source>
        <dbReference type="ARBA" id="ARBA00023004"/>
    </source>
</evidence>
<comment type="function">
    <text evidence="18">Ceramide hydroxylase involved in the hydroxylation of sphingolipid-associated very long chain fatty acids. Postulated to hydroxylate the very long chain fatty acid of dihydroceramides and phytoceramides at C-2.</text>
</comment>
<dbReference type="PANTHER" id="PTHR12863:SF1">
    <property type="entry name" value="FATTY ACID 2-HYDROXYLASE"/>
    <property type="match status" value="1"/>
</dbReference>
<keyword evidence="10 18" id="KW-0276">Fatty acid metabolism</keyword>
<name>A0ABR4NL87_9FUNG</name>
<keyword evidence="16 18" id="KW-0472">Membrane</keyword>
<dbReference type="GO" id="GO:0016491">
    <property type="term" value="F:oxidoreductase activity"/>
    <property type="evidence" value="ECO:0007669"/>
    <property type="project" value="UniProtKB-KW"/>
</dbReference>
<dbReference type="PROSITE" id="PS00191">
    <property type="entry name" value="CYTOCHROME_B5_1"/>
    <property type="match status" value="1"/>
</dbReference>
<evidence type="ECO:0000259" key="21">
    <source>
        <dbReference type="PROSITE" id="PS50255"/>
    </source>
</evidence>
<gene>
    <name evidence="22" type="primary">SCS7</name>
    <name evidence="22" type="ORF">HK105_200364</name>
</gene>
<keyword evidence="5 18" id="KW-0444">Lipid biosynthesis</keyword>
<dbReference type="EMBL" id="JADGIZ020000001">
    <property type="protein sequence ID" value="KAL2920291.1"/>
    <property type="molecule type" value="Genomic_DNA"/>
</dbReference>
<keyword evidence="12 20" id="KW-1133">Transmembrane helix</keyword>
<evidence type="ECO:0000256" key="16">
    <source>
        <dbReference type="ARBA" id="ARBA00023136"/>
    </source>
</evidence>
<feature type="transmembrane region" description="Helical" evidence="20">
    <location>
        <begin position="190"/>
        <end position="210"/>
    </location>
</feature>
<dbReference type="Gene3D" id="3.10.120.10">
    <property type="entry name" value="Cytochrome b5-like heme/steroid binding domain"/>
    <property type="match status" value="1"/>
</dbReference>
<evidence type="ECO:0000256" key="12">
    <source>
        <dbReference type="ARBA" id="ARBA00022989"/>
    </source>
</evidence>
<dbReference type="SUPFAM" id="SSF55856">
    <property type="entry name" value="Cytochrome b5-like heme/steroid binding domain"/>
    <property type="match status" value="1"/>
</dbReference>
<comment type="subcellular location">
    <subcellularLocation>
        <location evidence="1">Endoplasmic reticulum membrane</location>
        <topology evidence="1">Multi-pass membrane protein</topology>
    </subcellularLocation>
</comment>
<evidence type="ECO:0000256" key="9">
    <source>
        <dbReference type="ARBA" id="ARBA00022824"/>
    </source>
</evidence>
<dbReference type="InterPro" id="IPR001199">
    <property type="entry name" value="Cyt_B5-like_heme/steroid-bd"/>
</dbReference>
<feature type="domain" description="Cytochrome b5 heme-binding" evidence="21">
    <location>
        <begin position="3"/>
        <end position="82"/>
    </location>
</feature>
<dbReference type="InterPro" id="IPR014430">
    <property type="entry name" value="Scs7"/>
</dbReference>
<evidence type="ECO:0000313" key="23">
    <source>
        <dbReference type="Proteomes" id="UP001527925"/>
    </source>
</evidence>
<feature type="transmembrane region" description="Helical" evidence="20">
    <location>
        <begin position="165"/>
        <end position="184"/>
    </location>
</feature>
<comment type="cofactor">
    <cofactor evidence="18">
        <name>Zn(2+)</name>
        <dbReference type="ChEBI" id="CHEBI:29105"/>
    </cofactor>
    <text evidence="18">Binds 2 Zn(2+) ions per subunit that likely form a catalytic dimetal center.</text>
</comment>
<keyword evidence="15 18" id="KW-0443">Lipid metabolism</keyword>